<dbReference type="REBASE" id="289656">
    <property type="entry name" value="Ade12871ORF1562P"/>
</dbReference>
<dbReference type="InterPro" id="IPR019043">
    <property type="entry name" value="Restrct_endonuc_II_HindIII"/>
</dbReference>
<dbReference type="EMBL" id="LR134510">
    <property type="protein sequence ID" value="VEJ10053.1"/>
    <property type="molecule type" value="Genomic_DNA"/>
</dbReference>
<dbReference type="GO" id="GO:0004519">
    <property type="term" value="F:endonuclease activity"/>
    <property type="evidence" value="ECO:0007669"/>
    <property type="project" value="UniProtKB-KW"/>
</dbReference>
<keyword evidence="1" id="KW-0255">Endonuclease</keyword>
<evidence type="ECO:0000313" key="1">
    <source>
        <dbReference type="EMBL" id="VEJ10053.1"/>
    </source>
</evidence>
<dbReference type="Pfam" id="PF09518">
    <property type="entry name" value="RE_HindIII"/>
    <property type="match status" value="1"/>
</dbReference>
<evidence type="ECO:0000313" key="2">
    <source>
        <dbReference type="Proteomes" id="UP000279799"/>
    </source>
</evidence>
<reference evidence="1 2" key="1">
    <citation type="submission" date="2018-12" db="EMBL/GenBank/DDBJ databases">
        <authorList>
            <consortium name="Pathogen Informatics"/>
        </authorList>
    </citation>
    <scope>NUCLEOTIDE SEQUENCE [LARGE SCALE GENOMIC DNA]</scope>
    <source>
        <strain evidence="1 2">NCTC12871</strain>
    </source>
</reference>
<keyword evidence="1" id="KW-0540">Nuclease</keyword>
<dbReference type="Gene3D" id="3.40.91.70">
    <property type="entry name" value="Type II restriction endonuclease, HindIII"/>
    <property type="match status" value="1"/>
</dbReference>
<dbReference type="InterPro" id="IPR038373">
    <property type="entry name" value="Restrct_endonuc_II_HindIII_sf"/>
</dbReference>
<sequence>MDIRNIFYFKNIVDQYYPNGSTESIDIKMVVDLVKSQLTQINDKNFSEIMIGCFIPDLYPGMGVEEKLFTKLTELMVGEWWRRLGGEYNLPTKKSGTEDVELIIGNNSIICDVKVFRLGRSQKAPNVKDFIKLESIRDWKDNLNNKYIKKGISQNIIGGIITYSSLHEWAQNSAVYKACTTLDMPVIMLPYELLALILKYKDRYCLDDFIEIWNYRGNKLIRSESKSSYWNYINNKLQTLLNLTDNQYYNELNSYQNNIIQAVEEYIKNIKKDIFNNRKRIISEINYIQDIRELKRRFIRDLDKEYNKDAIKSLKYINLFRKF</sequence>
<organism evidence="1 2">
    <name type="scientific">Actinobacillus delphinicola</name>
    <dbReference type="NCBI Taxonomy" id="51161"/>
    <lineage>
        <taxon>Bacteria</taxon>
        <taxon>Pseudomonadati</taxon>
        <taxon>Pseudomonadota</taxon>
        <taxon>Gammaproteobacteria</taxon>
        <taxon>Pasteurellales</taxon>
        <taxon>Pasteurellaceae</taxon>
        <taxon>Actinobacillus</taxon>
    </lineage>
</organism>
<accession>A0A448TVV7</accession>
<protein>
    <submittedName>
        <fullName evidence="1">HindIII restriction endonuclease</fullName>
    </submittedName>
</protein>
<dbReference type="KEGG" id="adp:NCTC12871_01561"/>
<dbReference type="RefSeq" id="WP_126600473.1">
    <property type="nucleotide sequence ID" value="NZ_LR134510.1"/>
</dbReference>
<keyword evidence="1" id="KW-0378">Hydrolase</keyword>
<dbReference type="OrthoDB" id="977705at2"/>
<name>A0A448TVV7_9PAST</name>
<dbReference type="Proteomes" id="UP000279799">
    <property type="component" value="Chromosome"/>
</dbReference>
<proteinExistence type="predicted"/>
<dbReference type="AlphaFoldDB" id="A0A448TVV7"/>
<keyword evidence="2" id="KW-1185">Reference proteome</keyword>
<gene>
    <name evidence="1" type="ORF">NCTC12871_01561</name>
</gene>